<reference evidence="2 3" key="1">
    <citation type="journal article" date="2022" name="Allergy">
        <title>Genome assembly and annotation of Periplaneta americana reveal a comprehensive cockroach allergen profile.</title>
        <authorList>
            <person name="Wang L."/>
            <person name="Xiong Q."/>
            <person name="Saelim N."/>
            <person name="Wang L."/>
            <person name="Nong W."/>
            <person name="Wan A.T."/>
            <person name="Shi M."/>
            <person name="Liu X."/>
            <person name="Cao Q."/>
            <person name="Hui J.H.L."/>
            <person name="Sookrung N."/>
            <person name="Leung T.F."/>
            <person name="Tungtrongchitr A."/>
            <person name="Tsui S.K.W."/>
        </authorList>
    </citation>
    <scope>NUCLEOTIDE SEQUENCE [LARGE SCALE GENOMIC DNA]</scope>
    <source>
        <strain evidence="2">PWHHKU_190912</strain>
    </source>
</reference>
<protein>
    <submittedName>
        <fullName evidence="2">Uncharacterized protein</fullName>
    </submittedName>
</protein>
<evidence type="ECO:0000313" key="2">
    <source>
        <dbReference type="EMBL" id="KAJ4446137.1"/>
    </source>
</evidence>
<dbReference type="Proteomes" id="UP001148838">
    <property type="component" value="Unassembled WGS sequence"/>
</dbReference>
<dbReference type="EMBL" id="JAJSOF020000009">
    <property type="protein sequence ID" value="KAJ4446137.1"/>
    <property type="molecule type" value="Genomic_DNA"/>
</dbReference>
<evidence type="ECO:0000313" key="3">
    <source>
        <dbReference type="Proteomes" id="UP001148838"/>
    </source>
</evidence>
<gene>
    <name evidence="2" type="ORF">ANN_12829</name>
</gene>
<evidence type="ECO:0000256" key="1">
    <source>
        <dbReference type="SAM" id="MobiDB-lite"/>
    </source>
</evidence>
<feature type="compositionally biased region" description="Basic and acidic residues" evidence="1">
    <location>
        <begin position="10"/>
        <end position="24"/>
    </location>
</feature>
<sequence>MSTAVETEDQERTRDNSKEAEGFHEQFNTRSAEYVEEILSPHFGGILRFVKEGEVLVDKGQADELKNHERNRISKKILEGKIHGKRPIGRPKNRWIDAVMIDSQDCLGTTAWRRLAQDRDSWRKKIEEATLLPEFVPQDLVVSPWESRFPCTKKSNGVRSGDREEIFTNFYAKETKDEQDSYLQALVEVVQVKRRRPQGDEPKKPRSRNFKYYVTYSSGRQVCAKAFLNLHGVTKGRIRVV</sequence>
<name>A0ABQ8TJJ6_PERAM</name>
<feature type="region of interest" description="Disordered" evidence="1">
    <location>
        <begin position="1"/>
        <end position="25"/>
    </location>
</feature>
<organism evidence="2 3">
    <name type="scientific">Periplaneta americana</name>
    <name type="common">American cockroach</name>
    <name type="synonym">Blatta americana</name>
    <dbReference type="NCBI Taxonomy" id="6978"/>
    <lineage>
        <taxon>Eukaryota</taxon>
        <taxon>Metazoa</taxon>
        <taxon>Ecdysozoa</taxon>
        <taxon>Arthropoda</taxon>
        <taxon>Hexapoda</taxon>
        <taxon>Insecta</taxon>
        <taxon>Pterygota</taxon>
        <taxon>Neoptera</taxon>
        <taxon>Polyneoptera</taxon>
        <taxon>Dictyoptera</taxon>
        <taxon>Blattodea</taxon>
        <taxon>Blattoidea</taxon>
        <taxon>Blattidae</taxon>
        <taxon>Blattinae</taxon>
        <taxon>Periplaneta</taxon>
    </lineage>
</organism>
<proteinExistence type="predicted"/>
<keyword evidence="3" id="KW-1185">Reference proteome</keyword>
<comment type="caution">
    <text evidence="2">The sequence shown here is derived from an EMBL/GenBank/DDBJ whole genome shotgun (WGS) entry which is preliminary data.</text>
</comment>
<accession>A0ABQ8TJJ6</accession>